<protein>
    <recommendedName>
        <fullName evidence="1">Replication-associated protein ORF2/G2P domain-containing protein</fullName>
    </recommendedName>
</protein>
<comment type="caution">
    <text evidence="2">The sequence shown here is derived from an EMBL/GenBank/DDBJ whole genome shotgun (WGS) entry which is preliminary data.</text>
</comment>
<proteinExistence type="predicted"/>
<dbReference type="Pfam" id="PF23343">
    <property type="entry name" value="REP_ORF2-G2P"/>
    <property type="match status" value="1"/>
</dbReference>
<feature type="domain" description="Replication-associated protein ORF2/G2P" evidence="1">
    <location>
        <begin position="1"/>
        <end position="56"/>
    </location>
</feature>
<dbReference type="InterPro" id="IPR056906">
    <property type="entry name" value="ORF2/G2P_dom"/>
</dbReference>
<feature type="non-terminal residue" evidence="2">
    <location>
        <position position="63"/>
    </location>
</feature>
<sequence length="63" mass="7548">MVTLTYPAVFPKNGKVVKKHLNVMLKWLKYRLPAKNYLWFFEWQRRGAPHVHILLEAPLRGFV</sequence>
<evidence type="ECO:0000259" key="1">
    <source>
        <dbReference type="Pfam" id="PF23343"/>
    </source>
</evidence>
<dbReference type="EMBL" id="BARU01043958">
    <property type="protein sequence ID" value="GAH86880.1"/>
    <property type="molecule type" value="Genomic_DNA"/>
</dbReference>
<organism evidence="2">
    <name type="scientific">marine sediment metagenome</name>
    <dbReference type="NCBI Taxonomy" id="412755"/>
    <lineage>
        <taxon>unclassified sequences</taxon>
        <taxon>metagenomes</taxon>
        <taxon>ecological metagenomes</taxon>
    </lineage>
</organism>
<evidence type="ECO:0000313" key="2">
    <source>
        <dbReference type="EMBL" id="GAH86880.1"/>
    </source>
</evidence>
<dbReference type="AlphaFoldDB" id="X1JZL9"/>
<gene>
    <name evidence="2" type="ORF">S03H2_67206</name>
</gene>
<reference evidence="2" key="1">
    <citation type="journal article" date="2014" name="Front. Microbiol.">
        <title>High frequency of phylogenetically diverse reductive dehalogenase-homologous genes in deep subseafloor sedimentary metagenomes.</title>
        <authorList>
            <person name="Kawai M."/>
            <person name="Futagami T."/>
            <person name="Toyoda A."/>
            <person name="Takaki Y."/>
            <person name="Nishi S."/>
            <person name="Hori S."/>
            <person name="Arai W."/>
            <person name="Tsubouchi T."/>
            <person name="Morono Y."/>
            <person name="Uchiyama I."/>
            <person name="Ito T."/>
            <person name="Fujiyama A."/>
            <person name="Inagaki F."/>
            <person name="Takami H."/>
        </authorList>
    </citation>
    <scope>NUCLEOTIDE SEQUENCE</scope>
    <source>
        <strain evidence="2">Expedition CK06-06</strain>
    </source>
</reference>
<accession>X1JZL9</accession>
<name>X1JZL9_9ZZZZ</name>